<dbReference type="InterPro" id="IPR000626">
    <property type="entry name" value="Ubiquitin-like_dom"/>
</dbReference>
<dbReference type="Proteomes" id="UP001295469">
    <property type="component" value="Chromosome C02"/>
</dbReference>
<organism evidence="2">
    <name type="scientific">Brassica napus</name>
    <name type="common">Rape</name>
    <dbReference type="NCBI Taxonomy" id="3708"/>
    <lineage>
        <taxon>Eukaryota</taxon>
        <taxon>Viridiplantae</taxon>
        <taxon>Streptophyta</taxon>
        <taxon>Embryophyta</taxon>
        <taxon>Tracheophyta</taxon>
        <taxon>Spermatophyta</taxon>
        <taxon>Magnoliopsida</taxon>
        <taxon>eudicotyledons</taxon>
        <taxon>Gunneridae</taxon>
        <taxon>Pentapetalae</taxon>
        <taxon>rosids</taxon>
        <taxon>malvids</taxon>
        <taxon>Brassicales</taxon>
        <taxon>Brassicaceae</taxon>
        <taxon>Brassiceae</taxon>
        <taxon>Brassica</taxon>
    </lineage>
</organism>
<sequence length="284" mass="33117">MPETDRRHTRDKHCFTYLQRRIFFPQRASLNQIKISFRFNLPQEGYFFIHKQNVMDDDRLFRWHRVDHGDTIDIFNGSRGLQFSIEVGYFDTVLEIKEKVEKFQRIPVSKQTLFFQGNVLQENLDIEQCQILHNSRLQLLICTPSTDQSASTLVFKTDQSPPSNSTEQIITVHQDPSVMMSGSNHNNNNNNNNNNSTKKLRVMVSLKCGTRKFPVEVNACDKVGELRKELANIQQRFRFNLPQEGYFFIHKQNVMGDDRSFRWHRVDHGDNIDIFNGSVSGGSS</sequence>
<dbReference type="SUPFAM" id="SSF54236">
    <property type="entry name" value="Ubiquitin-like"/>
    <property type="match status" value="2"/>
</dbReference>
<dbReference type="SMR" id="A0A816KG80"/>
<evidence type="ECO:0000259" key="1">
    <source>
        <dbReference type="PROSITE" id="PS50053"/>
    </source>
</evidence>
<reference evidence="2" key="1">
    <citation type="submission" date="2021-01" db="EMBL/GenBank/DDBJ databases">
        <authorList>
            <consortium name="Genoscope - CEA"/>
            <person name="William W."/>
        </authorList>
    </citation>
    <scope>NUCLEOTIDE SEQUENCE</scope>
</reference>
<dbReference type="Pfam" id="PF00240">
    <property type="entry name" value="ubiquitin"/>
    <property type="match status" value="1"/>
</dbReference>
<dbReference type="InterPro" id="IPR029071">
    <property type="entry name" value="Ubiquitin-like_domsf"/>
</dbReference>
<dbReference type="EMBL" id="HG994366">
    <property type="protein sequence ID" value="CAF1916519.1"/>
    <property type="molecule type" value="Genomic_DNA"/>
</dbReference>
<dbReference type="PANTHER" id="PTHR10621">
    <property type="entry name" value="UV EXCISION REPAIR PROTEIN RAD23"/>
    <property type="match status" value="1"/>
</dbReference>
<accession>A0A816KG80</accession>
<gene>
    <name evidence="2" type="ORF">DARMORV10_C02P39730.1</name>
</gene>
<proteinExistence type="predicted"/>
<dbReference type="PANTHER" id="PTHR10621:SF38">
    <property type="entry name" value="UBIQUITIN DOMAIN-CONTAINING PROTEIN 7SL RNA1-RELATED"/>
    <property type="match status" value="1"/>
</dbReference>
<protein>
    <submittedName>
        <fullName evidence="2">(rape) hypothetical protein</fullName>
    </submittedName>
</protein>
<feature type="domain" description="Ubiquitin-like" evidence="1">
    <location>
        <begin position="71"/>
        <end position="141"/>
    </location>
</feature>
<dbReference type="FunFam" id="3.10.20.90:FF:000341">
    <property type="entry name" value="Ubiquitin-like superfamily protein"/>
    <property type="match status" value="1"/>
</dbReference>
<dbReference type="PROSITE" id="PS50053">
    <property type="entry name" value="UBIQUITIN_2"/>
    <property type="match status" value="1"/>
</dbReference>
<dbReference type="CDD" id="cd17039">
    <property type="entry name" value="Ubl_ubiquitin_like"/>
    <property type="match status" value="1"/>
</dbReference>
<name>A0A816KG80_BRANA</name>
<dbReference type="Gramene" id="CDX91266">
    <property type="protein sequence ID" value="CDX91266"/>
    <property type="gene ID" value="GSBRNA2T00152498001"/>
</dbReference>
<dbReference type="AlphaFoldDB" id="A0A816KG80"/>
<dbReference type="Gene3D" id="3.10.20.90">
    <property type="entry name" value="Phosphatidylinositol 3-kinase Catalytic Subunit, Chain A, domain 1"/>
    <property type="match status" value="2"/>
</dbReference>
<evidence type="ECO:0000313" key="2">
    <source>
        <dbReference type="EMBL" id="CAF1916519.1"/>
    </source>
</evidence>
<dbReference type="OMA" id="IYEMELV"/>